<feature type="compositionally biased region" description="Low complexity" evidence="1">
    <location>
        <begin position="1479"/>
        <end position="1496"/>
    </location>
</feature>
<feature type="compositionally biased region" description="Low complexity" evidence="1">
    <location>
        <begin position="1251"/>
        <end position="1271"/>
    </location>
</feature>
<feature type="compositionally biased region" description="Basic and acidic residues" evidence="1">
    <location>
        <begin position="1237"/>
        <end position="1249"/>
    </location>
</feature>
<gene>
    <name evidence="4" type="ORF">LDHU3_29.1840</name>
</gene>
<feature type="region of interest" description="Disordered" evidence="1">
    <location>
        <begin position="1234"/>
        <end position="1271"/>
    </location>
</feature>
<evidence type="ECO:0000313" key="4">
    <source>
        <dbReference type="EMBL" id="CAC5431844.1"/>
    </source>
</evidence>
<feature type="region of interest" description="Disordered" evidence="1">
    <location>
        <begin position="187"/>
        <end position="216"/>
    </location>
</feature>
<organism evidence="4 5">
    <name type="scientific">Leishmania donovani</name>
    <dbReference type="NCBI Taxonomy" id="5661"/>
    <lineage>
        <taxon>Eukaryota</taxon>
        <taxon>Discoba</taxon>
        <taxon>Euglenozoa</taxon>
        <taxon>Kinetoplastea</taxon>
        <taxon>Metakinetoplastina</taxon>
        <taxon>Trypanosomatida</taxon>
        <taxon>Trypanosomatidae</taxon>
        <taxon>Leishmaniinae</taxon>
        <taxon>Leishmania</taxon>
    </lineage>
</organism>
<feature type="compositionally biased region" description="Low complexity" evidence="1">
    <location>
        <begin position="620"/>
        <end position="631"/>
    </location>
</feature>
<dbReference type="GO" id="GO:0006629">
    <property type="term" value="P:lipid metabolic process"/>
    <property type="evidence" value="ECO:0007669"/>
    <property type="project" value="InterPro"/>
</dbReference>
<feature type="region of interest" description="Disordered" evidence="1">
    <location>
        <begin position="878"/>
        <end position="917"/>
    </location>
</feature>
<dbReference type="SUPFAM" id="SSF53474">
    <property type="entry name" value="alpha/beta-Hydrolases"/>
    <property type="match status" value="1"/>
</dbReference>
<dbReference type="Pfam" id="PF01764">
    <property type="entry name" value="Lipase_3"/>
    <property type="match status" value="1"/>
</dbReference>
<feature type="domain" description="Fungal lipase-type" evidence="3">
    <location>
        <begin position="1547"/>
        <end position="1619"/>
    </location>
</feature>
<evidence type="ECO:0000256" key="2">
    <source>
        <dbReference type="SAM" id="Phobius"/>
    </source>
</evidence>
<sequence>MLSASCHNDEPSAATAGQAPAGRGQLHPSTPSCFSAAPDVLPVELQVETMSSLSSRVFLYVWYAVLVVALVVQSNVRLQWSSRNFCGAAEEVSVYHLDEWNSSACLTWEAYWVREVYPPRRSRGYSQQQQWMSLEGAGVVADTTRALESGDSAGYRYVAWPPMDGVLRARSACGSCNGGDAAVPSEQCLSPHSPQEAREVGSASVHQRAATSFSPPDSSLEVRSAWASSGSAMPLSPLTGPTMPPLHLKYKLRWTAQALSGVLDHQLNRFLHVFISLASPLAIETGMPSASATWGSSVKHSLWGAPQRVYEVLVALEETSLAPCENNSESSSGGGWGSDGDSSSMSDQPKYVYTYRASVTCRRDAPRCSNIVLPSSVVIPANHSQLTLTLIDVDAELAEASLRSFMIGHGDDDDLDAVPTSRLLACEGALAGAVDSPCTHQGPAARRTPLASNATPRPAPSSAVGVMYQRSQYTIGTLVFRYFFLLVTLVSMLRFLYSSRQAHRMRFEQKWTLTAQIGLIFYLNPVYWWCIYAGEGTRRGSANGIGGANDGTPTTLPALARFLLQLLRLLLYYVEFHVPTHFAALIVCYVWSIIAGSFRWRVPTNNAAAAESRHALHPPAATRSSTSASAAQEGDPQPSARSSHVSAADLSAEAGAQAVPSSKVARFRARVFLLSFLALVTSLDVAKCCLEEKGVGGSELTCKSPMCLRVDKCIGYLLLCGILSSGVGLYWLRRNLARHPYLSTRPQQLACRIMIFMYFTGGIYSVAQVALLDALYAQLLGVIYYQPLVQLPHLLVLTSLVNHMTYVYTTTQSSLQIPLRPNDPRWKRVGWSSRWYRWLNSHGGSLYVFFSEAEERLFYDVQVAYQLAKCTCKLEKRQKKKSKKSAEPPKARAGERAEAGGEGDGGQHRRRPSLTQSGRDINAAGVEGLQGGNHFTPPLLPPVDTSASAAAVATAVPSTVGREVAEDAGFVDPPSREESDWLPPFDMAGRRLTLSTITTHPSTSSWSRMAYADNGDSDEQIRTHDNSSSPNLGRSVSCEDEPRALTASCNSADTMPGGGLEVGGTPALPQPLSASDADDAAAGCSFLLSQSGGAPRYASSRAAGRMPDPRHGAESRLVDGTATFLDFLAETSVDRPLRVRLRQRARQSFVFFNLETAIDCLNLSREAYAVQESRGDKFICTGIQVNAAEVPRVALGFVERVAMALLGLCFKPSPHVCHALDDSGEEDAAAAISFTSGDDRTPLLDERRPSLSRSPSRAPPGAEVASSATRAAQADPAAAAALLHGSSSSARSGSCQPLFRKPTPAAFATSPCVGGTSSPPGATAAGASSSSSSPSKRIGSFPTSASAATANAGADTVRLPHMNVEQYGYHRVAVLETRGVQVVVVRMDTSGSCPVHVGKAPRLVIAFRGTDNVANVMEDIRFRQRTWKEMETPTLSSRASVHSGFLELWMSLKERVIDVVLRELRSQCTPFEESSAEVSAAGTTGHAEEGASTAAGRSPSRAGHDMFHTTVPFSDIWTLRRNSGGRGCADPREGAFGSKQGGSEGFMRVYVTGHSLGGALASLCAYTLRRMLLLIQYPEPDLVVYTFGQPRIGNFVFKQYYNRAVPCTFRVVNESDAVSGFNFFGGHHVGVQVNIDRHGNYICKPMYIERMFRPTRGRGFALANHTISAYASSLNAMANVYTHGACPLRCRQPYMGEIVSVSSTNSEEDTRNAATAGEED</sequence>
<keyword evidence="2" id="KW-0472">Membrane</keyword>
<protein>
    <submittedName>
        <fullName evidence="4">Wnt-binding_factor_required_for_Wnt_secretion/Lip ase_(Class_3)_putative/Pfam:PF06664/Pfam:PF01764</fullName>
    </submittedName>
</protein>
<feature type="region of interest" description="Disordered" evidence="1">
    <location>
        <begin position="1016"/>
        <end position="1076"/>
    </location>
</feature>
<dbReference type="Gene3D" id="3.40.50.1820">
    <property type="entry name" value="alpha/beta hydrolase"/>
    <property type="match status" value="1"/>
</dbReference>
<feature type="region of interest" description="Disordered" evidence="1">
    <location>
        <begin position="323"/>
        <end position="346"/>
    </location>
</feature>
<dbReference type="InterPro" id="IPR029058">
    <property type="entry name" value="AB_hydrolase_fold"/>
</dbReference>
<feature type="compositionally biased region" description="Low complexity" evidence="1">
    <location>
        <begin position="1314"/>
        <end position="1335"/>
    </location>
</feature>
<dbReference type="VEuPathDB" id="TriTrypDB:LdCL_290018600"/>
<feature type="transmembrane region" description="Helical" evidence="2">
    <location>
        <begin position="479"/>
        <end position="497"/>
    </location>
</feature>
<keyword evidence="2" id="KW-1133">Transmembrane helix</keyword>
<evidence type="ECO:0000313" key="5">
    <source>
        <dbReference type="Proteomes" id="UP000601710"/>
    </source>
</evidence>
<evidence type="ECO:0000259" key="3">
    <source>
        <dbReference type="Pfam" id="PF01764"/>
    </source>
</evidence>
<dbReference type="Proteomes" id="UP000601710">
    <property type="component" value="Chromosome 29"/>
</dbReference>
<proteinExistence type="predicted"/>
<feature type="transmembrane region" description="Helical" evidence="2">
    <location>
        <begin position="753"/>
        <end position="777"/>
    </location>
</feature>
<name>A0A6J8FIQ5_LEIDO</name>
<feature type="region of interest" description="Disordered" evidence="1">
    <location>
        <begin position="1310"/>
        <end position="1344"/>
    </location>
</feature>
<feature type="region of interest" description="Disordered" evidence="1">
    <location>
        <begin position="1092"/>
        <end position="1114"/>
    </location>
</feature>
<feature type="transmembrane region" description="Helical" evidence="2">
    <location>
        <begin position="714"/>
        <end position="732"/>
    </location>
</feature>
<feature type="region of interest" description="Disordered" evidence="1">
    <location>
        <begin position="1472"/>
        <end position="1502"/>
    </location>
</feature>
<feature type="compositionally biased region" description="Basic and acidic residues" evidence="1">
    <location>
        <begin position="884"/>
        <end position="899"/>
    </location>
</feature>
<feature type="transmembrane region" description="Helical" evidence="2">
    <location>
        <begin position="570"/>
        <end position="594"/>
    </location>
</feature>
<evidence type="ECO:0000256" key="1">
    <source>
        <dbReference type="SAM" id="MobiDB-lite"/>
    </source>
</evidence>
<feature type="region of interest" description="Disordered" evidence="1">
    <location>
        <begin position="613"/>
        <end position="643"/>
    </location>
</feature>
<dbReference type="InterPro" id="IPR051218">
    <property type="entry name" value="Sec_MonoDiacylglyc_Lipase"/>
</dbReference>
<feature type="region of interest" description="Disordered" evidence="1">
    <location>
        <begin position="1701"/>
        <end position="1720"/>
    </location>
</feature>
<dbReference type="InterPro" id="IPR002921">
    <property type="entry name" value="Fungal_lipase-type"/>
</dbReference>
<dbReference type="CDD" id="cd00519">
    <property type="entry name" value="Lipase_3"/>
    <property type="match status" value="1"/>
</dbReference>
<feature type="region of interest" description="Disordered" evidence="1">
    <location>
        <begin position="1"/>
        <end position="29"/>
    </location>
</feature>
<dbReference type="PANTHER" id="PTHR45856:SF11">
    <property type="entry name" value="FUNGAL LIPASE-LIKE DOMAIN-CONTAINING PROTEIN"/>
    <property type="match status" value="1"/>
</dbReference>
<feature type="transmembrane region" description="Helical" evidence="2">
    <location>
        <begin position="57"/>
        <end position="76"/>
    </location>
</feature>
<dbReference type="PANTHER" id="PTHR45856">
    <property type="entry name" value="ALPHA/BETA-HYDROLASES SUPERFAMILY PROTEIN"/>
    <property type="match status" value="1"/>
</dbReference>
<reference evidence="4" key="1">
    <citation type="submission" date="2020-06" db="EMBL/GenBank/DDBJ databases">
        <authorList>
            <person name="Camacho E."/>
            <person name="Gonzalez-de la Fuente S."/>
            <person name="Rastrojo A."/>
            <person name="Peiro-Pastor R."/>
            <person name="Solana JC."/>
            <person name="Tabera L."/>
            <person name="Gamarro F."/>
            <person name="Carrasco-Ramiro F."/>
            <person name="Requena JM."/>
            <person name="Aguado B."/>
        </authorList>
    </citation>
    <scope>NUCLEOTIDE SEQUENCE</scope>
</reference>
<feature type="region of interest" description="Disordered" evidence="1">
    <location>
        <begin position="440"/>
        <end position="461"/>
    </location>
</feature>
<dbReference type="VEuPathDB" id="TriTrypDB:LdBPK_291350.1"/>
<dbReference type="VEuPathDB" id="TriTrypDB:LDHU3_29.1840"/>
<keyword evidence="2" id="KW-0812">Transmembrane</keyword>
<feature type="region of interest" description="Disordered" evidence="1">
    <location>
        <begin position="965"/>
        <end position="984"/>
    </location>
</feature>
<accession>A0A6J8FIQ5</accession>
<dbReference type="EMBL" id="LR812649">
    <property type="protein sequence ID" value="CAC5431844.1"/>
    <property type="molecule type" value="Genomic_DNA"/>
</dbReference>